<evidence type="ECO:0008006" key="3">
    <source>
        <dbReference type="Google" id="ProtNLM"/>
    </source>
</evidence>
<dbReference type="InterPro" id="IPR036412">
    <property type="entry name" value="HAD-like_sf"/>
</dbReference>
<name>A0ABM6RVV8_9FIRM</name>
<organism evidence="1 2">
    <name type="scientific">Sulfobacillus thermotolerans</name>
    <dbReference type="NCBI Taxonomy" id="338644"/>
    <lineage>
        <taxon>Bacteria</taxon>
        <taxon>Bacillati</taxon>
        <taxon>Bacillota</taxon>
        <taxon>Clostridia</taxon>
        <taxon>Eubacteriales</taxon>
        <taxon>Clostridiales Family XVII. Incertae Sedis</taxon>
        <taxon>Sulfobacillus</taxon>
    </lineage>
</organism>
<dbReference type="EMBL" id="CP019454">
    <property type="protein sequence ID" value="AUW95617.1"/>
    <property type="molecule type" value="Genomic_DNA"/>
</dbReference>
<evidence type="ECO:0000313" key="2">
    <source>
        <dbReference type="Proteomes" id="UP000325292"/>
    </source>
</evidence>
<sequence length="150" mass="15945">MTINIPGIGKQTYEHVVFDLNGTLATDGHISETLAIALQELSTHLEVHILTAGTHGGVDVIAGITGITPVMIQTGEDKERYVRRLSHVIAVGNGAVDTFMLNAADLSICVLGEEGAYTKTLMASDIVVQSGQDAVDLLLKPNRLIATLRL</sequence>
<dbReference type="InterPro" id="IPR023214">
    <property type="entry name" value="HAD_sf"/>
</dbReference>
<protein>
    <recommendedName>
        <fullName evidence="3">ATPase P</fullName>
    </recommendedName>
</protein>
<keyword evidence="2" id="KW-1185">Reference proteome</keyword>
<proteinExistence type="predicted"/>
<evidence type="ECO:0000313" key="1">
    <source>
        <dbReference type="EMBL" id="AUW95617.1"/>
    </source>
</evidence>
<accession>A0ABM6RVV8</accession>
<dbReference type="Proteomes" id="UP000325292">
    <property type="component" value="Chromosome"/>
</dbReference>
<dbReference type="SUPFAM" id="SSF56784">
    <property type="entry name" value="HAD-like"/>
    <property type="match status" value="1"/>
</dbReference>
<reference evidence="1 2" key="1">
    <citation type="journal article" date="2019" name="Sci. Rep.">
        <title>Sulfobacillus thermotolerans: new insights into resistance and metabolic capacities of acidophilic chemolithotrophs.</title>
        <authorList>
            <person name="Panyushkina A.E."/>
            <person name="Babenko V.V."/>
            <person name="Nikitina A.S."/>
            <person name="Selezneva O.V."/>
            <person name="Tsaplina I.A."/>
            <person name="Letarova M.A."/>
            <person name="Kostryukova E.S."/>
            <person name="Letarov A.V."/>
        </authorList>
    </citation>
    <scope>NUCLEOTIDE SEQUENCE [LARGE SCALE GENOMIC DNA]</scope>
    <source>
        <strain evidence="1 2">Kr1</strain>
    </source>
</reference>
<dbReference type="Gene3D" id="3.40.50.1000">
    <property type="entry name" value="HAD superfamily/HAD-like"/>
    <property type="match status" value="1"/>
</dbReference>
<gene>
    <name evidence="1" type="ORF">BXT84_14475</name>
</gene>